<dbReference type="Gene3D" id="1.10.260.40">
    <property type="entry name" value="lambda repressor-like DNA-binding domains"/>
    <property type="match status" value="1"/>
</dbReference>
<dbReference type="Proteomes" id="UP000633814">
    <property type="component" value="Unassembled WGS sequence"/>
</dbReference>
<organism evidence="2 3">
    <name type="scientific">Alishewanella maricola</name>
    <dbReference type="NCBI Taxonomy" id="2795740"/>
    <lineage>
        <taxon>Bacteria</taxon>
        <taxon>Pseudomonadati</taxon>
        <taxon>Pseudomonadota</taxon>
        <taxon>Gammaproteobacteria</taxon>
        <taxon>Alteromonadales</taxon>
        <taxon>Alteromonadaceae</taxon>
        <taxon>Alishewanella</taxon>
    </lineage>
</organism>
<dbReference type="SUPFAM" id="SSF47413">
    <property type="entry name" value="lambda repressor-like DNA-binding domains"/>
    <property type="match status" value="1"/>
</dbReference>
<dbReference type="InterPro" id="IPR001387">
    <property type="entry name" value="Cro/C1-type_HTH"/>
</dbReference>
<accession>A0ABS8C2E6</accession>
<feature type="domain" description="HTH cro/C1-type" evidence="1">
    <location>
        <begin position="18"/>
        <end position="67"/>
    </location>
</feature>
<dbReference type="InterPro" id="IPR010982">
    <property type="entry name" value="Lambda_DNA-bd_dom_sf"/>
</dbReference>
<protein>
    <submittedName>
        <fullName evidence="2">Helix-turn-helix transcriptional regulator</fullName>
    </submittedName>
</protein>
<dbReference type="RefSeq" id="WP_226750586.1">
    <property type="nucleotide sequence ID" value="NZ_JAEINI020000003.1"/>
</dbReference>
<dbReference type="PROSITE" id="PS50943">
    <property type="entry name" value="HTH_CROC1"/>
    <property type="match status" value="1"/>
</dbReference>
<reference evidence="2 3" key="1">
    <citation type="submission" date="2021-10" db="EMBL/GenBank/DDBJ databases">
        <title>Alishewanella koreense sp. nov. isolated from seawater of southwestern coast in South Korea and the proposal for the reclassification of Rheinheimera perlucida and Rheinheimera tuosuensis as Arsukibacterium perlucida and Arsukibacterium tuosuensis.</title>
        <authorList>
            <person name="Kim K.H."/>
            <person name="Ruan W."/>
            <person name="Kim K.R."/>
            <person name="Baek J.H."/>
            <person name="Jeon C.O."/>
        </authorList>
    </citation>
    <scope>NUCLEOTIDE SEQUENCE [LARGE SCALE GENOMIC DNA]</scope>
    <source>
        <strain evidence="2 3">16-MA</strain>
    </source>
</reference>
<proteinExistence type="predicted"/>
<sequence length="74" mass="8620">MIKYHLMTLIEQKSFQDRKRLTLNEICEATDLSRATLSKMLNEPGSVVSLDTIDRLCNFFKVPIEKLIEHVPEK</sequence>
<name>A0ABS8C2E6_9ALTE</name>
<dbReference type="EMBL" id="JAEINI020000003">
    <property type="protein sequence ID" value="MCB5226495.1"/>
    <property type="molecule type" value="Genomic_DNA"/>
</dbReference>
<comment type="caution">
    <text evidence="2">The sequence shown here is derived from an EMBL/GenBank/DDBJ whole genome shotgun (WGS) entry which is preliminary data.</text>
</comment>
<evidence type="ECO:0000259" key="1">
    <source>
        <dbReference type="PROSITE" id="PS50943"/>
    </source>
</evidence>
<keyword evidence="3" id="KW-1185">Reference proteome</keyword>
<evidence type="ECO:0000313" key="2">
    <source>
        <dbReference type="EMBL" id="MCB5226495.1"/>
    </source>
</evidence>
<gene>
    <name evidence="2" type="ORF">JAO78_006670</name>
</gene>
<dbReference type="SMART" id="SM00530">
    <property type="entry name" value="HTH_XRE"/>
    <property type="match status" value="1"/>
</dbReference>
<dbReference type="Pfam" id="PF13443">
    <property type="entry name" value="HTH_26"/>
    <property type="match status" value="1"/>
</dbReference>
<evidence type="ECO:0000313" key="3">
    <source>
        <dbReference type="Proteomes" id="UP000633814"/>
    </source>
</evidence>